<reference evidence="10 11" key="1">
    <citation type="journal article" date="2006" name="Science">
        <title>Phytophthora genome sequences uncover evolutionary origins and mechanisms of pathogenesis.</title>
        <authorList>
            <person name="Tyler B.M."/>
            <person name="Tripathy S."/>
            <person name="Zhang X."/>
            <person name="Dehal P."/>
            <person name="Jiang R.H."/>
            <person name="Aerts A."/>
            <person name="Arredondo F.D."/>
            <person name="Baxter L."/>
            <person name="Bensasson D."/>
            <person name="Beynon J.L."/>
            <person name="Chapman J."/>
            <person name="Damasceno C.M."/>
            <person name="Dorrance A.E."/>
            <person name="Dou D."/>
            <person name="Dickerman A.W."/>
            <person name="Dubchak I.L."/>
            <person name="Garbelotto M."/>
            <person name="Gijzen M."/>
            <person name="Gordon S.G."/>
            <person name="Govers F."/>
            <person name="Grunwald N.J."/>
            <person name="Huang W."/>
            <person name="Ivors K.L."/>
            <person name="Jones R.W."/>
            <person name="Kamoun S."/>
            <person name="Krampis K."/>
            <person name="Lamour K.H."/>
            <person name="Lee M.K."/>
            <person name="McDonald W.H."/>
            <person name="Medina M."/>
            <person name="Meijer H.J."/>
            <person name="Nordberg E.K."/>
            <person name="Maclean D.J."/>
            <person name="Ospina-Giraldo M.D."/>
            <person name="Morris P.F."/>
            <person name="Phuntumart V."/>
            <person name="Putnam N.H."/>
            <person name="Rash S."/>
            <person name="Rose J.K."/>
            <person name="Sakihama Y."/>
            <person name="Salamov A.A."/>
            <person name="Savidor A."/>
            <person name="Scheuring C.F."/>
            <person name="Smith B.M."/>
            <person name="Sobral B.W."/>
            <person name="Terry A."/>
            <person name="Torto-Alalibo T.A."/>
            <person name="Win J."/>
            <person name="Xu Z."/>
            <person name="Zhang H."/>
            <person name="Grigoriev I.V."/>
            <person name="Rokhsar D.S."/>
            <person name="Boore J.L."/>
        </authorList>
    </citation>
    <scope>NUCLEOTIDE SEQUENCE [LARGE SCALE GENOMIC DNA]</scope>
    <source>
        <strain evidence="10 11">P6497</strain>
    </source>
</reference>
<evidence type="ECO:0000313" key="11">
    <source>
        <dbReference type="Proteomes" id="UP000002640"/>
    </source>
</evidence>
<dbReference type="RefSeq" id="XP_009539450.1">
    <property type="nucleotide sequence ID" value="XM_009541155.1"/>
</dbReference>
<evidence type="ECO:0000256" key="3">
    <source>
        <dbReference type="ARBA" id="ARBA00022737"/>
    </source>
</evidence>
<feature type="compositionally biased region" description="Low complexity" evidence="8">
    <location>
        <begin position="283"/>
        <end position="296"/>
    </location>
</feature>
<evidence type="ECO:0000256" key="1">
    <source>
        <dbReference type="ARBA" id="ARBA00004123"/>
    </source>
</evidence>
<dbReference type="InterPro" id="IPR036236">
    <property type="entry name" value="Znf_C2H2_sf"/>
</dbReference>
<dbReference type="EMBL" id="JH159169">
    <property type="protein sequence ID" value="EGZ05078.1"/>
    <property type="molecule type" value="Genomic_DNA"/>
</dbReference>
<feature type="region of interest" description="Disordered" evidence="8">
    <location>
        <begin position="1"/>
        <end position="37"/>
    </location>
</feature>
<dbReference type="GO" id="GO:0000981">
    <property type="term" value="F:DNA-binding transcription factor activity, RNA polymerase II-specific"/>
    <property type="evidence" value="ECO:0007669"/>
    <property type="project" value="TreeGrafter"/>
</dbReference>
<dbReference type="GO" id="GO:0008270">
    <property type="term" value="F:zinc ion binding"/>
    <property type="evidence" value="ECO:0007669"/>
    <property type="project" value="UniProtKB-KW"/>
</dbReference>
<name>G5AH99_PHYSP</name>
<dbReference type="InParanoid" id="G5AH99"/>
<keyword evidence="2" id="KW-0479">Metal-binding</keyword>
<evidence type="ECO:0000256" key="4">
    <source>
        <dbReference type="ARBA" id="ARBA00022771"/>
    </source>
</evidence>
<comment type="subcellular location">
    <subcellularLocation>
        <location evidence="1">Nucleus</location>
    </subcellularLocation>
</comment>
<dbReference type="GeneID" id="20637841"/>
<dbReference type="Proteomes" id="UP000002640">
    <property type="component" value="Unassembled WGS sequence"/>
</dbReference>
<feature type="compositionally biased region" description="Polar residues" evidence="8">
    <location>
        <begin position="310"/>
        <end position="323"/>
    </location>
</feature>
<dbReference type="AlphaFoldDB" id="G5AH99"/>
<protein>
    <recommendedName>
        <fullName evidence="9">C2H2-type domain-containing protein</fullName>
    </recommendedName>
</protein>
<feature type="region of interest" description="Disordered" evidence="8">
    <location>
        <begin position="273"/>
        <end position="348"/>
    </location>
</feature>
<keyword evidence="6" id="KW-0539">Nucleus</keyword>
<dbReference type="Pfam" id="PF00096">
    <property type="entry name" value="zf-C2H2"/>
    <property type="match status" value="3"/>
</dbReference>
<gene>
    <name evidence="10" type="ORF">PHYSODRAFT_248550</name>
</gene>
<evidence type="ECO:0000256" key="7">
    <source>
        <dbReference type="PROSITE-ProRule" id="PRU00042"/>
    </source>
</evidence>
<keyword evidence="11" id="KW-1185">Reference proteome</keyword>
<evidence type="ECO:0000256" key="5">
    <source>
        <dbReference type="ARBA" id="ARBA00022833"/>
    </source>
</evidence>
<feature type="domain" description="C2H2-type" evidence="9">
    <location>
        <begin position="154"/>
        <end position="184"/>
    </location>
</feature>
<keyword evidence="3" id="KW-0677">Repeat</keyword>
<evidence type="ECO:0000259" key="9">
    <source>
        <dbReference type="PROSITE" id="PS50157"/>
    </source>
</evidence>
<feature type="compositionally biased region" description="Pro residues" evidence="8">
    <location>
        <begin position="1"/>
        <end position="18"/>
    </location>
</feature>
<proteinExistence type="predicted"/>
<evidence type="ECO:0000256" key="2">
    <source>
        <dbReference type="ARBA" id="ARBA00022723"/>
    </source>
</evidence>
<dbReference type="PANTHER" id="PTHR24394:SF44">
    <property type="entry name" value="ZINC FINGER PROTEIN 271-LIKE"/>
    <property type="match status" value="1"/>
</dbReference>
<organism evidence="10 11">
    <name type="scientific">Phytophthora sojae (strain P6497)</name>
    <name type="common">Soybean stem and root rot agent</name>
    <name type="synonym">Phytophthora megasperma f. sp. glycines</name>
    <dbReference type="NCBI Taxonomy" id="1094619"/>
    <lineage>
        <taxon>Eukaryota</taxon>
        <taxon>Sar</taxon>
        <taxon>Stramenopiles</taxon>
        <taxon>Oomycota</taxon>
        <taxon>Peronosporomycetes</taxon>
        <taxon>Peronosporales</taxon>
        <taxon>Peronosporaceae</taxon>
        <taxon>Phytophthora</taxon>
    </lineage>
</organism>
<evidence type="ECO:0000256" key="6">
    <source>
        <dbReference type="ARBA" id="ARBA00023242"/>
    </source>
</evidence>
<sequence>MEETPSPPPQAPSAPKDPPVTSMTHAPPPATHKKRPFKVHAEDKTCPKCGKVLQSRLALRVHLNRVYPCDQENVDSTKTCHKCGWKFATPAGLSLHLLKATPCDAPEAPAATRSEERAFKCGKCNEAFTSARSLLAHRSRVYACDGTRTWQGGKTCPKCNKTFCSKQSLRLHLNRVAPCDAEKPSPGTAGGEKKAQTHPAGEKLHGCPGCQRRFATKHGLHVHMSRCPVASQLTKAQSAGAVEFRIAKQGEERSNATRMNVAIHVASVEPFSYSSNVSHGDATSVTDSSSCSSPSTEANGAECGKKDVPLSSTAVGVTSTSEAGNRKRNVDHGVGGTARGKRPLYGWK</sequence>
<dbReference type="SUPFAM" id="SSF57667">
    <property type="entry name" value="beta-beta-alpha zinc fingers"/>
    <property type="match status" value="2"/>
</dbReference>
<dbReference type="InterPro" id="IPR013087">
    <property type="entry name" value="Znf_C2H2_type"/>
</dbReference>
<dbReference type="PROSITE" id="PS50157">
    <property type="entry name" value="ZINC_FINGER_C2H2_2"/>
    <property type="match status" value="2"/>
</dbReference>
<keyword evidence="4 7" id="KW-0863">Zinc-finger</keyword>
<keyword evidence="5" id="KW-0862">Zinc</keyword>
<dbReference type="Gene3D" id="3.30.160.60">
    <property type="entry name" value="Classic Zinc Finger"/>
    <property type="match status" value="2"/>
</dbReference>
<feature type="compositionally biased region" description="Basic and acidic residues" evidence="8">
    <location>
        <begin position="191"/>
        <end position="204"/>
    </location>
</feature>
<dbReference type="PANTHER" id="PTHR24394">
    <property type="entry name" value="ZINC FINGER PROTEIN"/>
    <property type="match status" value="1"/>
</dbReference>
<evidence type="ECO:0000256" key="8">
    <source>
        <dbReference type="SAM" id="MobiDB-lite"/>
    </source>
</evidence>
<evidence type="ECO:0000313" key="10">
    <source>
        <dbReference type="EMBL" id="EGZ05078.1"/>
    </source>
</evidence>
<dbReference type="KEGG" id="psoj:PHYSODRAFT_248550"/>
<feature type="region of interest" description="Disordered" evidence="8">
    <location>
        <begin position="180"/>
        <end position="204"/>
    </location>
</feature>
<feature type="domain" description="C2H2-type" evidence="9">
    <location>
        <begin position="119"/>
        <end position="147"/>
    </location>
</feature>
<dbReference type="SMART" id="SM00355">
    <property type="entry name" value="ZnF_C2H2"/>
    <property type="match status" value="5"/>
</dbReference>
<accession>G5AH99</accession>
<dbReference type="GO" id="GO:0005634">
    <property type="term" value="C:nucleus"/>
    <property type="evidence" value="ECO:0007669"/>
    <property type="project" value="UniProtKB-SubCell"/>
</dbReference>